<name>A0AAV9JE46_9PEZI</name>
<comment type="caution">
    <text evidence="2">The sequence shown here is derived from an EMBL/GenBank/DDBJ whole genome shotgun (WGS) entry which is preliminary data.</text>
</comment>
<dbReference type="EMBL" id="JAVFHQ010000035">
    <property type="protein sequence ID" value="KAK4543087.1"/>
    <property type="molecule type" value="Genomic_DNA"/>
</dbReference>
<protein>
    <submittedName>
        <fullName evidence="2">Uncharacterized protein</fullName>
    </submittedName>
</protein>
<evidence type="ECO:0000313" key="2">
    <source>
        <dbReference type="EMBL" id="KAK4543087.1"/>
    </source>
</evidence>
<gene>
    <name evidence="2" type="ORF">LTR36_005864</name>
</gene>
<keyword evidence="1" id="KW-0732">Signal</keyword>
<accession>A0AAV9JE46</accession>
<sequence length="116" mass="11996">MFKSLAALLGVASTIIHPLMVRANTCTGTDDVLFFAWTVVIEGIPSVDCTQVQSLLVTNVQNEGGCAAITSVNCAQSGEEFTLTFNQSDFCGGGGISDAIGETFINTVVECTGGPV</sequence>
<keyword evidence="3" id="KW-1185">Reference proteome</keyword>
<feature type="chain" id="PRO_5043709701" evidence="1">
    <location>
        <begin position="24"/>
        <end position="116"/>
    </location>
</feature>
<dbReference type="Proteomes" id="UP001324427">
    <property type="component" value="Unassembled WGS sequence"/>
</dbReference>
<dbReference type="AlphaFoldDB" id="A0AAV9JE46"/>
<proteinExistence type="predicted"/>
<feature type="signal peptide" evidence="1">
    <location>
        <begin position="1"/>
        <end position="23"/>
    </location>
</feature>
<evidence type="ECO:0000313" key="3">
    <source>
        <dbReference type="Proteomes" id="UP001324427"/>
    </source>
</evidence>
<evidence type="ECO:0000256" key="1">
    <source>
        <dbReference type="SAM" id="SignalP"/>
    </source>
</evidence>
<reference evidence="2 3" key="1">
    <citation type="submission" date="2021-11" db="EMBL/GenBank/DDBJ databases">
        <title>Black yeast isolated from Biological Soil Crust.</title>
        <authorList>
            <person name="Kurbessoian T."/>
        </authorList>
    </citation>
    <scope>NUCLEOTIDE SEQUENCE [LARGE SCALE GENOMIC DNA]</scope>
    <source>
        <strain evidence="2 3">CCFEE 5522</strain>
    </source>
</reference>
<organism evidence="2 3">
    <name type="scientific">Oleoguttula mirabilis</name>
    <dbReference type="NCBI Taxonomy" id="1507867"/>
    <lineage>
        <taxon>Eukaryota</taxon>
        <taxon>Fungi</taxon>
        <taxon>Dikarya</taxon>
        <taxon>Ascomycota</taxon>
        <taxon>Pezizomycotina</taxon>
        <taxon>Dothideomycetes</taxon>
        <taxon>Dothideomycetidae</taxon>
        <taxon>Mycosphaerellales</taxon>
        <taxon>Teratosphaeriaceae</taxon>
        <taxon>Oleoguttula</taxon>
    </lineage>
</organism>